<gene>
    <name evidence="2" type="ORF">COE48_22890</name>
    <name evidence="1" type="ORF">CON01_20070</name>
</gene>
<proteinExistence type="predicted"/>
<dbReference type="Proteomes" id="UP000220127">
    <property type="component" value="Unassembled WGS sequence"/>
</dbReference>
<comment type="caution">
    <text evidence="1">The sequence shown here is derived from an EMBL/GenBank/DDBJ whole genome shotgun (WGS) entry which is preliminary data.</text>
</comment>
<accession>A0A9X6TXU2</accession>
<protein>
    <submittedName>
        <fullName evidence="1">Uncharacterized protein</fullName>
    </submittedName>
</protein>
<sequence>MIKVNDYEEIAFIRFVTKLEEAGSHQIEGLDIIEEYLLANCKKWDLKFFMKLFQDFLLRYENQNLAIEKVFSEFCYSSNSLECISPESLDKKPVLNKFLQGYINILKNERNYKNINLFFTNIAIEAYKGNKGLDYWFYRVVERYGKLLSELFAKYSNNTLYYHYYYDFTKWRSKKSLHLRFSIEINDVKSFSFEERRKRMKSVYINSNRFEQKIGVVHDIVYNSNYMTPIDYDYQYIDFLHYLEKKNININKSLTYPILMKYVDLYTAETDERPQNLIKFINSITRKDKVFKRILSLIHRKEKGREFDLERVNTIKSHGLLLFPHHENLSMFLKRYWEDIHYMTGNIMDIYYTEEDFKYNVSGYQRLNKLFSFQNTDITLPALFVWEKFGEQVEFISLTKLTHNEIYRVIEHFKINVAKDLQFNICVENTRNKVKDIISEKEETKLEINLKNSQVMSIGDGNKITYSSK</sequence>
<dbReference type="EMBL" id="NUPM01000021">
    <property type="protein sequence ID" value="PGZ01021.1"/>
    <property type="molecule type" value="Genomic_DNA"/>
</dbReference>
<reference evidence="3 4" key="1">
    <citation type="submission" date="2017-09" db="EMBL/GenBank/DDBJ databases">
        <title>Large-scale bioinformatics analysis of Bacillus genomes uncovers conserved roles of natural products in bacterial physiology.</title>
        <authorList>
            <consortium name="Agbiome Team Llc"/>
            <person name="Bleich R.M."/>
            <person name="Grubbs K.J."/>
            <person name="Santa Maria K.C."/>
            <person name="Allen S.E."/>
            <person name="Farag S."/>
            <person name="Shank E.A."/>
            <person name="Bowers A."/>
        </authorList>
    </citation>
    <scope>NUCLEOTIDE SEQUENCE [LARGE SCALE GENOMIC DNA]</scope>
    <source>
        <strain evidence="2 4">AFS030179</strain>
        <strain evidence="1 3">AFS094940</strain>
    </source>
</reference>
<dbReference type="EMBL" id="NVMD01000021">
    <property type="protein sequence ID" value="PED12704.1"/>
    <property type="molecule type" value="Genomic_DNA"/>
</dbReference>
<name>A0A9X6TXU2_BACTU</name>
<evidence type="ECO:0000313" key="1">
    <source>
        <dbReference type="EMBL" id="PED12704.1"/>
    </source>
</evidence>
<dbReference type="Proteomes" id="UP000223445">
    <property type="component" value="Unassembled WGS sequence"/>
</dbReference>
<evidence type="ECO:0000313" key="2">
    <source>
        <dbReference type="EMBL" id="PGZ01021.1"/>
    </source>
</evidence>
<dbReference type="AlphaFoldDB" id="A0A9X6TXU2"/>
<organism evidence="1 3">
    <name type="scientific">Bacillus thuringiensis</name>
    <dbReference type="NCBI Taxonomy" id="1428"/>
    <lineage>
        <taxon>Bacteria</taxon>
        <taxon>Bacillati</taxon>
        <taxon>Bacillota</taxon>
        <taxon>Bacilli</taxon>
        <taxon>Bacillales</taxon>
        <taxon>Bacillaceae</taxon>
        <taxon>Bacillus</taxon>
        <taxon>Bacillus cereus group</taxon>
    </lineage>
</organism>
<evidence type="ECO:0000313" key="4">
    <source>
        <dbReference type="Proteomes" id="UP000223445"/>
    </source>
</evidence>
<dbReference type="RefSeq" id="WP_097845909.1">
    <property type="nucleotide sequence ID" value="NZ_NTRM01000040.1"/>
</dbReference>
<evidence type="ECO:0000313" key="3">
    <source>
        <dbReference type="Proteomes" id="UP000220127"/>
    </source>
</evidence>